<accession>A0A915PFT2</accession>
<organism evidence="1 2">
    <name type="scientific">Setaria digitata</name>
    <dbReference type="NCBI Taxonomy" id="48799"/>
    <lineage>
        <taxon>Eukaryota</taxon>
        <taxon>Metazoa</taxon>
        <taxon>Ecdysozoa</taxon>
        <taxon>Nematoda</taxon>
        <taxon>Chromadorea</taxon>
        <taxon>Rhabditida</taxon>
        <taxon>Spirurina</taxon>
        <taxon>Spiruromorpha</taxon>
        <taxon>Filarioidea</taxon>
        <taxon>Setariidae</taxon>
        <taxon>Setaria</taxon>
    </lineage>
</organism>
<keyword evidence="1" id="KW-1185">Reference proteome</keyword>
<sequence>MNAGLNWLAFEVMSVRCDEMGIGRGICTENALECVFDDGSIATSLQSLIN</sequence>
<name>A0A915PFT2_9BILA</name>
<dbReference type="WBParaSite" id="sdigi.contig136.g5063.t1">
    <property type="protein sequence ID" value="sdigi.contig136.g5063.t1"/>
    <property type="gene ID" value="sdigi.contig136.g5063"/>
</dbReference>
<evidence type="ECO:0000313" key="1">
    <source>
        <dbReference type="Proteomes" id="UP000887581"/>
    </source>
</evidence>
<proteinExistence type="predicted"/>
<evidence type="ECO:0000313" key="2">
    <source>
        <dbReference type="WBParaSite" id="sdigi.contig136.g5063.t1"/>
    </source>
</evidence>
<dbReference type="AlphaFoldDB" id="A0A915PFT2"/>
<dbReference type="Proteomes" id="UP000887581">
    <property type="component" value="Unplaced"/>
</dbReference>
<reference evidence="2" key="1">
    <citation type="submission" date="2022-11" db="UniProtKB">
        <authorList>
            <consortium name="WormBaseParasite"/>
        </authorList>
    </citation>
    <scope>IDENTIFICATION</scope>
</reference>
<protein>
    <submittedName>
        <fullName evidence="2">Uncharacterized protein</fullName>
    </submittedName>
</protein>